<sequence>MAVFSAAVAVVGAVATWVGGLGVVGQLAVRLAIGLALNALGAAMQGKQKGPKPPGIKGQIEQGADLPRSFILGRCATAGSLVYHNTTSNKKIYSRVTALSDLPIEGIEEVWVDGKRCEIDFENPSASGRGWPLKSFNTYIKKTLVGFGPLGSEGNTSITDVVRVEEVTEEFTLGWVKFYDGNQTAADQYLIDHLSTVERPWTDRHIGTGVAYAVTHFKHNTKHFTSFPQIVFVLKGIHLQEPGAGTAYSDQPGAMAHTLLQGLSHSGVALYGPQTPAPMDAQEWAAEIARERADVPGAAAMDDAERLEVFGSTAIPARYRAGYEVSVDEPIADVFEAITAASNGQVSFVGARYRYRIGDPSEPAMSITDGDLLSLTSQRFGVFPALTETVNAITATYPDPDQVWQNQSAPILTNPDYEIQDGNRQLPANADLTAVPYPEQVQRLMRAALSEARQARVHKLPLPPMYSVLEVDDHIEWTSDRNGYSDKVFRVDAIAQMANGDVIADVAETDPDSYNWQPTDDYRPMMSAPVGLAEVDQAEVEGFTASAVNSVDGAETVRRPAIGLTWMPPENSAIYGVMWQVVEAVTQTLVHSAMLPDAELGGHVISEGLLPDQSYLVRLRFVSDVLGTPWSDWDQVATGDVRLTEADFADETAARIAEAHDRHDAALDQAEGTIADLRDAVIASLGPLNRIEPLANEIPRLDAGLEESYQRLMDVQWAQFKTDRTLAGAGIVIDADTGLVQIAAFTEASERIARAEINISGVEAEISQKVTFAEMNAAISGVVLDPTRIPVIGDLSLQITSLETSLNAQDGAITTLADTLTVDGGLVTMVTVTEALDSLNGVLVDKVAQAEFNAAELRVTAAEQSLEALGDVAAIRDTVEVTRARGLSVDEGVLRDIGDLWGRWQGDVVAREATAQGQRELHAKVNENFEAQAAERLALAVEVDAANAALVAESKTRAAEDEALAEQITQMEAGLTSAGDDISGNAAALSGLSTRVSDVEGDVSSQASDITQLESDLTDTQEDVSGTAQALSSLTTRVQETEEGVTSVSNASQQLRSDVDGTASTVNSHATTIATLSGNASATYTMRLAAGGASAGLEMVAADNPVSGPTSSLRFSADNILLDGSVLAKHIAAGSITAGHIEAGGITAEKINTTDLVVTGEMLVEGAVSSIANTAPLAGTLAAGAYANGTSVYVEKPEGYYIRMTITATLTNNGGSFGADSYIGFTPQVRAAGTPTWDFMQENLRLTNFQGTEMWNSGSYIAIFDPSTHGGWNIRLFAASNSASNSASYEGATIQIEVIRK</sequence>
<dbReference type="OrthoDB" id="7822067at2"/>
<dbReference type="SUPFAM" id="SSF49265">
    <property type="entry name" value="Fibronectin type III"/>
    <property type="match status" value="1"/>
</dbReference>
<reference evidence="1 2" key="1">
    <citation type="submission" date="2017-05" db="EMBL/GenBank/DDBJ databases">
        <authorList>
            <person name="Song R."/>
            <person name="Chenine A.L."/>
            <person name="Ruprecht R.M."/>
        </authorList>
    </citation>
    <scope>NUCLEOTIDE SEQUENCE [LARGE SCALE GENOMIC DNA]</scope>
    <source>
        <strain evidence="1 2">CECT 8663</strain>
    </source>
</reference>
<dbReference type="InterPro" id="IPR036116">
    <property type="entry name" value="FN3_sf"/>
</dbReference>
<dbReference type="RefSeq" id="WP_097803137.1">
    <property type="nucleotide sequence ID" value="NZ_FXYH01000002.1"/>
</dbReference>
<keyword evidence="2" id="KW-1185">Reference proteome</keyword>
<accession>A0A238K054</accession>
<proteinExistence type="predicted"/>
<dbReference type="Proteomes" id="UP000220836">
    <property type="component" value="Unassembled WGS sequence"/>
</dbReference>
<organism evidence="1 2">
    <name type="scientific">Pelagimonas varians</name>
    <dbReference type="NCBI Taxonomy" id="696760"/>
    <lineage>
        <taxon>Bacteria</taxon>
        <taxon>Pseudomonadati</taxon>
        <taxon>Pseudomonadota</taxon>
        <taxon>Alphaproteobacteria</taxon>
        <taxon>Rhodobacterales</taxon>
        <taxon>Roseobacteraceae</taxon>
        <taxon>Pelagimonas</taxon>
    </lineage>
</organism>
<evidence type="ECO:0000313" key="1">
    <source>
        <dbReference type="EMBL" id="SMX35764.1"/>
    </source>
</evidence>
<dbReference type="EMBL" id="FXYH01000002">
    <property type="protein sequence ID" value="SMX35764.1"/>
    <property type="molecule type" value="Genomic_DNA"/>
</dbReference>
<dbReference type="Gene3D" id="1.20.5.340">
    <property type="match status" value="1"/>
</dbReference>
<name>A0A238K054_9RHOB</name>
<evidence type="ECO:0000313" key="2">
    <source>
        <dbReference type="Proteomes" id="UP000220836"/>
    </source>
</evidence>
<gene>
    <name evidence="1" type="primary">smc_1</name>
    <name evidence="1" type="ORF">PEV8663_00585</name>
</gene>
<protein>
    <submittedName>
        <fullName evidence="1">Chromosome partition protein Smc</fullName>
    </submittedName>
</protein>